<evidence type="ECO:0000256" key="1">
    <source>
        <dbReference type="ARBA" id="ARBA00008324"/>
    </source>
</evidence>
<dbReference type="CDD" id="cd03443">
    <property type="entry name" value="PaaI_thioesterase"/>
    <property type="match status" value="1"/>
</dbReference>
<accession>A0A069D592</accession>
<dbReference type="NCBIfam" id="TIGR00369">
    <property type="entry name" value="unchar_dom_1"/>
    <property type="match status" value="1"/>
</dbReference>
<dbReference type="Gene3D" id="3.10.129.10">
    <property type="entry name" value="Hotdog Thioesterase"/>
    <property type="match status" value="1"/>
</dbReference>
<dbReference type="PANTHER" id="PTHR43240:SF5">
    <property type="entry name" value="1,4-DIHYDROXY-2-NAPHTHOYL-COA THIOESTERASE 1"/>
    <property type="match status" value="1"/>
</dbReference>
<dbReference type="Proteomes" id="UP000027601">
    <property type="component" value="Unassembled WGS sequence"/>
</dbReference>
<reference evidence="4 5" key="1">
    <citation type="journal article" date="2015" name="Microbes Environ.">
        <title>Distribution and evolution of nitrogen fixation genes in the phylum bacteroidetes.</title>
        <authorList>
            <person name="Inoue J."/>
            <person name="Oshima K."/>
            <person name="Suda W."/>
            <person name="Sakamoto M."/>
            <person name="Iino T."/>
            <person name="Noda S."/>
            <person name="Hongoh Y."/>
            <person name="Hattori M."/>
            <person name="Ohkuma M."/>
        </authorList>
    </citation>
    <scope>NUCLEOTIDE SEQUENCE [LARGE SCALE GENOMIC DNA]</scope>
    <source>
        <strain evidence="4 5">JCM 15093</strain>
    </source>
</reference>
<dbReference type="SUPFAM" id="SSF54637">
    <property type="entry name" value="Thioesterase/thiol ester dehydrase-isomerase"/>
    <property type="match status" value="1"/>
</dbReference>
<sequence length="88" mass="9313">MHGGATLALAETVAGLGSMILCNPDEFVVGMQVSGNHISSAHEGDTVRAVGTIIHKGRSSHIWNVDVFTSTDKLVSSVRVVNSILKKR</sequence>
<dbReference type="AlphaFoldDB" id="A0A069D592"/>
<dbReference type="InterPro" id="IPR003736">
    <property type="entry name" value="PAAI_dom"/>
</dbReference>
<dbReference type="eggNOG" id="COG2050">
    <property type="taxonomic scope" value="Bacteria"/>
</dbReference>
<dbReference type="Pfam" id="PF03061">
    <property type="entry name" value="4HBT"/>
    <property type="match status" value="1"/>
</dbReference>
<dbReference type="PANTHER" id="PTHR43240">
    <property type="entry name" value="1,4-DIHYDROXY-2-NAPHTHOYL-COA THIOESTERASE 1"/>
    <property type="match status" value="1"/>
</dbReference>
<keyword evidence="2 4" id="KW-0378">Hydrolase</keyword>
<evidence type="ECO:0000313" key="5">
    <source>
        <dbReference type="Proteomes" id="UP000027601"/>
    </source>
</evidence>
<keyword evidence="5" id="KW-1185">Reference proteome</keyword>
<dbReference type="InterPro" id="IPR006683">
    <property type="entry name" value="Thioestr_dom"/>
</dbReference>
<protein>
    <submittedName>
        <fullName evidence="4">Haloacid dehalogenase-like hydrolase</fullName>
    </submittedName>
</protein>
<feature type="domain" description="Thioesterase" evidence="3">
    <location>
        <begin position="1"/>
        <end position="75"/>
    </location>
</feature>
<comment type="caution">
    <text evidence="4">The sequence shown here is derived from an EMBL/GenBank/DDBJ whole genome shotgun (WGS) entry which is preliminary data.</text>
</comment>
<evidence type="ECO:0000313" key="4">
    <source>
        <dbReference type="EMBL" id="GAK37505.1"/>
    </source>
</evidence>
<evidence type="ECO:0000256" key="2">
    <source>
        <dbReference type="ARBA" id="ARBA00022801"/>
    </source>
</evidence>
<proteinExistence type="inferred from homology"/>
<comment type="similarity">
    <text evidence="1">Belongs to the thioesterase PaaI family.</text>
</comment>
<dbReference type="GO" id="GO:0005829">
    <property type="term" value="C:cytosol"/>
    <property type="evidence" value="ECO:0007669"/>
    <property type="project" value="TreeGrafter"/>
</dbReference>
<gene>
    <name evidence="4" type="ORF">JCM15093_2759</name>
</gene>
<name>A0A069D592_9BACE</name>
<evidence type="ECO:0000259" key="3">
    <source>
        <dbReference type="Pfam" id="PF03061"/>
    </source>
</evidence>
<dbReference type="GO" id="GO:0061522">
    <property type="term" value="F:1,4-dihydroxy-2-naphthoyl-CoA thioesterase activity"/>
    <property type="evidence" value="ECO:0007669"/>
    <property type="project" value="TreeGrafter"/>
</dbReference>
<organism evidence="4 5">
    <name type="scientific">Bacteroides graminisolvens DSM 19988 = JCM 15093</name>
    <dbReference type="NCBI Taxonomy" id="1121097"/>
    <lineage>
        <taxon>Bacteria</taxon>
        <taxon>Pseudomonadati</taxon>
        <taxon>Bacteroidota</taxon>
        <taxon>Bacteroidia</taxon>
        <taxon>Bacteroidales</taxon>
        <taxon>Bacteroidaceae</taxon>
        <taxon>Bacteroides</taxon>
    </lineage>
</organism>
<dbReference type="InterPro" id="IPR029069">
    <property type="entry name" value="HotDog_dom_sf"/>
</dbReference>
<dbReference type="EMBL" id="BAJS01000022">
    <property type="protein sequence ID" value="GAK37505.1"/>
    <property type="molecule type" value="Genomic_DNA"/>
</dbReference>